<feature type="domain" description="Thiolase C-terminal" evidence="1">
    <location>
        <begin position="262"/>
        <end position="384"/>
    </location>
</feature>
<dbReference type="GO" id="GO:0003988">
    <property type="term" value="F:acetyl-CoA C-acyltransferase activity"/>
    <property type="evidence" value="ECO:0007669"/>
    <property type="project" value="UniProtKB-ARBA"/>
</dbReference>
<sequence>MRGKAAIVGYGRTAYSRLKPGEPVLTVDEYIASAAELALSKAGMSKSDFDGQGLGVAHAEAAHTVNWSAATAENLGISPSTLIRGDQGGASATSMLIRASALIAAGIIDRALIVGADTPLSIPSVAPGLPLSPERTRGVYWDFQGPFGVMGATAQFSLILRRYMHEYEVMPEQLGKIAVTNRYHASLHPGAIYRQLYSIQDYLASRVLSDPIRLFDCVPIVNGGLAFIVTSAQTARTLTDRPIYVRGMGEANNFYCGSRVFPDITVTGFAEAAPKAMAMAGVTHRDIDFFQPYDDYPFISMMTIEDWGFCKKGKGGQFIDEHDLRFDGDFPLSTDGGQLSGGQPGGAIGGFMPLIEGVVQLRDEAGQRQVKDATIGAVCGFGGIPYGRPGRSCVSIVLGTEA</sequence>
<accession>A0A011UFK8</accession>
<dbReference type="RefSeq" id="WP_051520635.1">
    <property type="nucleotide sequence ID" value="NZ_KK073892.1"/>
</dbReference>
<dbReference type="PANTHER" id="PTHR42870:SF1">
    <property type="entry name" value="NON-SPECIFIC LIPID-TRANSFER PROTEIN-LIKE 2"/>
    <property type="match status" value="1"/>
</dbReference>
<protein>
    <submittedName>
        <fullName evidence="2">Acetyl-CoA acetyltransferase</fullName>
    </submittedName>
</protein>
<dbReference type="PANTHER" id="PTHR42870">
    <property type="entry name" value="ACETYL-COA C-ACETYLTRANSFERASE"/>
    <property type="match status" value="1"/>
</dbReference>
<dbReference type="PATRIC" id="fig|69279.3.peg.2998"/>
<name>A0A011UFK8_9HYPH</name>
<dbReference type="STRING" id="69279.BG36_09505"/>
<organism evidence="2 3">
    <name type="scientific">Aquamicrobium defluvii</name>
    <dbReference type="NCBI Taxonomy" id="69279"/>
    <lineage>
        <taxon>Bacteria</taxon>
        <taxon>Pseudomonadati</taxon>
        <taxon>Pseudomonadota</taxon>
        <taxon>Alphaproteobacteria</taxon>
        <taxon>Hyphomicrobiales</taxon>
        <taxon>Phyllobacteriaceae</taxon>
        <taxon>Aquamicrobium</taxon>
    </lineage>
</organism>
<dbReference type="eggNOG" id="COG0183">
    <property type="taxonomic scope" value="Bacteria"/>
</dbReference>
<dbReference type="PIRSF" id="PIRSF000429">
    <property type="entry name" value="Ac-CoA_Ac_transf"/>
    <property type="match status" value="1"/>
</dbReference>
<dbReference type="HOGENOM" id="CLU_035425_4_0_5"/>
<keyword evidence="2" id="KW-0808">Transferase</keyword>
<dbReference type="InterPro" id="IPR016039">
    <property type="entry name" value="Thiolase-like"/>
</dbReference>
<dbReference type="InterPro" id="IPR055140">
    <property type="entry name" value="Thiolase_C_2"/>
</dbReference>
<comment type="caution">
    <text evidence="2">The sequence shown here is derived from an EMBL/GenBank/DDBJ whole genome shotgun (WGS) entry which is preliminary data.</text>
</comment>
<proteinExistence type="predicted"/>
<dbReference type="Pfam" id="PF22691">
    <property type="entry name" value="Thiolase_C_1"/>
    <property type="match status" value="1"/>
</dbReference>
<dbReference type="Gene3D" id="3.40.47.10">
    <property type="match status" value="1"/>
</dbReference>
<gene>
    <name evidence="2" type="ORF">BG36_09505</name>
</gene>
<dbReference type="SUPFAM" id="SSF53901">
    <property type="entry name" value="Thiolase-like"/>
    <property type="match status" value="2"/>
</dbReference>
<dbReference type="EMBL" id="JENY01000020">
    <property type="protein sequence ID" value="EXL04921.1"/>
    <property type="molecule type" value="Genomic_DNA"/>
</dbReference>
<dbReference type="AlphaFoldDB" id="A0A011UFK8"/>
<evidence type="ECO:0000313" key="2">
    <source>
        <dbReference type="EMBL" id="EXL04921.1"/>
    </source>
</evidence>
<reference evidence="2 3" key="1">
    <citation type="submission" date="2014-02" db="EMBL/GenBank/DDBJ databases">
        <title>Aquamicrobium defluvii Genome sequencing.</title>
        <authorList>
            <person name="Wang X."/>
        </authorList>
    </citation>
    <scope>NUCLEOTIDE SEQUENCE [LARGE SCALE GENOMIC DNA]</scope>
    <source>
        <strain evidence="2 3">W13Z1</strain>
    </source>
</reference>
<evidence type="ECO:0000259" key="1">
    <source>
        <dbReference type="Pfam" id="PF22691"/>
    </source>
</evidence>
<evidence type="ECO:0000313" key="3">
    <source>
        <dbReference type="Proteomes" id="UP000019849"/>
    </source>
</evidence>
<dbReference type="Proteomes" id="UP000019849">
    <property type="component" value="Unassembled WGS sequence"/>
</dbReference>
<dbReference type="InterPro" id="IPR002155">
    <property type="entry name" value="Thiolase"/>
</dbReference>
<dbReference type="CDD" id="cd00829">
    <property type="entry name" value="SCP-x_thiolase"/>
    <property type="match status" value="1"/>
</dbReference>